<proteinExistence type="inferred from homology"/>
<dbReference type="Pfam" id="PF00456">
    <property type="entry name" value="Transketolase_N"/>
    <property type="match status" value="1"/>
</dbReference>
<dbReference type="OrthoDB" id="8732661at2"/>
<evidence type="ECO:0000313" key="5">
    <source>
        <dbReference type="EMBL" id="AUW97352.1"/>
    </source>
</evidence>
<comment type="cofactor">
    <cofactor evidence="1">
        <name>thiamine diphosphate</name>
        <dbReference type="ChEBI" id="CHEBI:58937"/>
    </cofactor>
</comment>
<evidence type="ECO:0000256" key="3">
    <source>
        <dbReference type="ARBA" id="ARBA00023052"/>
    </source>
</evidence>
<evidence type="ECO:0000313" key="6">
    <source>
        <dbReference type="Proteomes" id="UP000238956"/>
    </source>
</evidence>
<dbReference type="PANTHER" id="PTHR47514">
    <property type="entry name" value="TRANSKETOLASE N-TERMINAL SECTION-RELATED"/>
    <property type="match status" value="1"/>
</dbReference>
<organism evidence="5 6">
    <name type="scientific">Streptococcus pluranimalium</name>
    <dbReference type="NCBI Taxonomy" id="82348"/>
    <lineage>
        <taxon>Bacteria</taxon>
        <taxon>Bacillati</taxon>
        <taxon>Bacillota</taxon>
        <taxon>Bacilli</taxon>
        <taxon>Lactobacillales</taxon>
        <taxon>Streptococcaceae</taxon>
        <taxon>Streptococcus</taxon>
    </lineage>
</organism>
<protein>
    <submittedName>
        <fullName evidence="5">Transketolase</fullName>
    </submittedName>
</protein>
<keyword evidence="3" id="KW-0786">Thiamine pyrophosphate</keyword>
<gene>
    <name evidence="5" type="ORF">C0J00_09685</name>
</gene>
<dbReference type="InterPro" id="IPR029061">
    <property type="entry name" value="THDP-binding"/>
</dbReference>
<sequence length="285" mass="31533">MPLSSEKHQELEKFAKEIRFNLLETLNHLGFGHYGGSLSIVETLAVLYGEVMPMVPEKHANKDRDYFILSKGHAGPALYSTLYLKGFFGKDFLHSLNQNGTKLPSHPDRNLTPGVDMTTGSLGQGMSVATGVAYSQQMEKKGFYTYTIVGDGELNEGQAWEAAQFAAHRKLSNLIVFVDDNKKQLDGSTCEISNPQDFVAKFKAFGFESFRVDGSDMAAIYQAIEDCKLSESDKPKCIVLDTIKGQGVEELESMASNHHIRPDAAMKEMLDAIAKRLGQELEVVK</sequence>
<evidence type="ECO:0000259" key="4">
    <source>
        <dbReference type="Pfam" id="PF00456"/>
    </source>
</evidence>
<feature type="domain" description="Transketolase N-terminal" evidence="4">
    <location>
        <begin position="13"/>
        <end position="258"/>
    </location>
</feature>
<dbReference type="Gene3D" id="3.40.50.970">
    <property type="match status" value="1"/>
</dbReference>
<name>A0A2L0D6A8_9STRE</name>
<dbReference type="GeneID" id="98394177"/>
<dbReference type="CDD" id="cd02012">
    <property type="entry name" value="TPP_TK"/>
    <property type="match status" value="1"/>
</dbReference>
<evidence type="ECO:0000256" key="2">
    <source>
        <dbReference type="ARBA" id="ARBA00007131"/>
    </source>
</evidence>
<dbReference type="PANTHER" id="PTHR47514:SF1">
    <property type="entry name" value="TRANSKETOLASE N-TERMINAL SECTION-RELATED"/>
    <property type="match status" value="1"/>
</dbReference>
<evidence type="ECO:0000256" key="1">
    <source>
        <dbReference type="ARBA" id="ARBA00001964"/>
    </source>
</evidence>
<dbReference type="RefSeq" id="WP_104968656.1">
    <property type="nucleotide sequence ID" value="NZ_CP025536.1"/>
</dbReference>
<accession>A0A2L0D6A8</accession>
<reference evidence="5 6" key="2">
    <citation type="submission" date="2018-02" db="EMBL/GenBank/DDBJ databases">
        <title>Whole genome sequencing analysis of Streptococcus pluranimalium isolated from cattle infected mastitis in China.</title>
        <authorList>
            <person name="Zhang J.-R."/>
            <person name="Hu G.-Z."/>
        </authorList>
    </citation>
    <scope>NUCLEOTIDE SEQUENCE [LARGE SCALE GENOMIC DNA]</scope>
    <source>
        <strain evidence="5 6">TH11417</strain>
    </source>
</reference>
<dbReference type="KEGG" id="splr:C0J00_09685"/>
<comment type="similarity">
    <text evidence="2">Belongs to the transketolase family.</text>
</comment>
<dbReference type="EMBL" id="CP025536">
    <property type="protein sequence ID" value="AUW97352.1"/>
    <property type="molecule type" value="Genomic_DNA"/>
</dbReference>
<dbReference type="Proteomes" id="UP000238956">
    <property type="component" value="Chromosome"/>
</dbReference>
<dbReference type="AlphaFoldDB" id="A0A2L0D6A8"/>
<dbReference type="SUPFAM" id="SSF52518">
    <property type="entry name" value="Thiamin diphosphate-binding fold (THDP-binding)"/>
    <property type="match status" value="1"/>
</dbReference>
<dbReference type="InterPro" id="IPR005474">
    <property type="entry name" value="Transketolase_N"/>
</dbReference>
<reference evidence="5 6" key="1">
    <citation type="submission" date="2017-12" db="EMBL/GenBank/DDBJ databases">
        <authorList>
            <person name="Hurst M.R.H."/>
        </authorList>
    </citation>
    <scope>NUCLEOTIDE SEQUENCE [LARGE SCALE GENOMIC DNA]</scope>
    <source>
        <strain evidence="5 6">TH11417</strain>
    </source>
</reference>
<keyword evidence="6" id="KW-1185">Reference proteome</keyword>